<evidence type="ECO:0000313" key="3">
    <source>
        <dbReference type="Proteomes" id="UP000317209"/>
    </source>
</evidence>
<accession>A0A543BL47</accession>
<dbReference type="Proteomes" id="UP000317209">
    <property type="component" value="Unassembled WGS sequence"/>
</dbReference>
<dbReference type="GO" id="GO:0003677">
    <property type="term" value="F:DNA binding"/>
    <property type="evidence" value="ECO:0007669"/>
    <property type="project" value="UniProtKB-KW"/>
</dbReference>
<dbReference type="PANTHER" id="PTHR33164">
    <property type="entry name" value="TRANSCRIPTIONAL REGULATOR, MARR FAMILY"/>
    <property type="match status" value="1"/>
</dbReference>
<reference evidence="2 3" key="1">
    <citation type="submission" date="2019-06" db="EMBL/GenBank/DDBJ databases">
        <title>Sequencing the genomes of 1000 actinobacteria strains.</title>
        <authorList>
            <person name="Klenk H.-P."/>
        </authorList>
    </citation>
    <scope>NUCLEOTIDE SEQUENCE [LARGE SCALE GENOMIC DNA]</scope>
    <source>
        <strain evidence="2 3">DSM 20169</strain>
    </source>
</reference>
<dbReference type="RefSeq" id="WP_141871480.1">
    <property type="nucleotide sequence ID" value="NZ_VFOX01000001.1"/>
</dbReference>
<dbReference type="PANTHER" id="PTHR33164:SF99">
    <property type="entry name" value="MARR FAMILY REGULATORY PROTEIN"/>
    <property type="match status" value="1"/>
</dbReference>
<evidence type="ECO:0000259" key="1">
    <source>
        <dbReference type="PROSITE" id="PS50995"/>
    </source>
</evidence>
<comment type="caution">
    <text evidence="2">The sequence shown here is derived from an EMBL/GenBank/DDBJ whole genome shotgun (WGS) entry which is preliminary data.</text>
</comment>
<dbReference type="GO" id="GO:0003700">
    <property type="term" value="F:DNA-binding transcription factor activity"/>
    <property type="evidence" value="ECO:0007669"/>
    <property type="project" value="InterPro"/>
</dbReference>
<dbReference type="SMART" id="SM00347">
    <property type="entry name" value="HTH_MARR"/>
    <property type="match status" value="1"/>
</dbReference>
<evidence type="ECO:0000313" key="2">
    <source>
        <dbReference type="EMBL" id="TQL85541.1"/>
    </source>
</evidence>
<proteinExistence type="predicted"/>
<dbReference type="PROSITE" id="PS50995">
    <property type="entry name" value="HTH_MARR_2"/>
    <property type="match status" value="1"/>
</dbReference>
<dbReference type="GO" id="GO:0006950">
    <property type="term" value="P:response to stress"/>
    <property type="evidence" value="ECO:0007669"/>
    <property type="project" value="TreeGrafter"/>
</dbReference>
<sequence>MMLEAGVEFFDLLVGVETALWNRVEGELLAADQVGLGTWMALRVLHRHGGGRRVRDLRAGLSITVGAASKLVDRLERDGLAVRRPHPDDRRSSLIVLTDAGERARTEGERLARRTLTAVLGDTTDVAAVTAALVRLQARLVSADEGALV</sequence>
<feature type="domain" description="HTH marR-type" evidence="1">
    <location>
        <begin position="6"/>
        <end position="142"/>
    </location>
</feature>
<dbReference type="AlphaFoldDB" id="A0A543BL47"/>
<protein>
    <submittedName>
        <fullName evidence="2">DNA-binding MarR family transcriptional regulator</fullName>
    </submittedName>
</protein>
<dbReference type="InterPro" id="IPR036388">
    <property type="entry name" value="WH-like_DNA-bd_sf"/>
</dbReference>
<dbReference type="InterPro" id="IPR000835">
    <property type="entry name" value="HTH_MarR-typ"/>
</dbReference>
<dbReference type="InterPro" id="IPR036390">
    <property type="entry name" value="WH_DNA-bd_sf"/>
</dbReference>
<gene>
    <name evidence="2" type="ORF">FB560_1158</name>
</gene>
<dbReference type="OrthoDB" id="162531at2"/>
<keyword evidence="3" id="KW-1185">Reference proteome</keyword>
<dbReference type="InterPro" id="IPR039422">
    <property type="entry name" value="MarR/SlyA-like"/>
</dbReference>
<dbReference type="Pfam" id="PF12802">
    <property type="entry name" value="MarR_2"/>
    <property type="match status" value="1"/>
</dbReference>
<dbReference type="SUPFAM" id="SSF46785">
    <property type="entry name" value="Winged helix' DNA-binding domain"/>
    <property type="match status" value="1"/>
</dbReference>
<dbReference type="Gene3D" id="1.10.10.10">
    <property type="entry name" value="Winged helix-like DNA-binding domain superfamily/Winged helix DNA-binding domain"/>
    <property type="match status" value="1"/>
</dbReference>
<dbReference type="EMBL" id="VFOX01000001">
    <property type="protein sequence ID" value="TQL85541.1"/>
    <property type="molecule type" value="Genomic_DNA"/>
</dbReference>
<name>A0A543BL47_9MICO</name>
<organism evidence="2 3">
    <name type="scientific">Microbacterium saperdae</name>
    <dbReference type="NCBI Taxonomy" id="69368"/>
    <lineage>
        <taxon>Bacteria</taxon>
        <taxon>Bacillati</taxon>
        <taxon>Actinomycetota</taxon>
        <taxon>Actinomycetes</taxon>
        <taxon>Micrococcales</taxon>
        <taxon>Microbacteriaceae</taxon>
        <taxon>Microbacterium</taxon>
    </lineage>
</organism>
<keyword evidence="2" id="KW-0238">DNA-binding</keyword>